<comment type="subcellular location">
    <subcellularLocation>
        <location evidence="3">Chromosome</location>
        <location evidence="3">Centromere</location>
        <location evidence="3">Kinetochore</location>
    </subcellularLocation>
    <subcellularLocation>
        <location evidence="2">Cytoplasm</location>
        <location evidence="2">Cytoskeleton</location>
        <location evidence="2">Spindle</location>
    </subcellularLocation>
    <subcellularLocation>
        <location evidence="1">Nucleus</location>
    </subcellularLocation>
</comment>
<dbReference type="PANTHER" id="PTHR28025">
    <property type="entry name" value="DASH COMPLEX SUBUNIT DAD1"/>
    <property type="match status" value="1"/>
</dbReference>
<keyword evidence="6" id="KW-0158">Chromosome</keyword>
<evidence type="ECO:0000256" key="11">
    <source>
        <dbReference type="ARBA" id="ARBA00022838"/>
    </source>
</evidence>
<keyword evidence="13" id="KW-0539">Nucleus</keyword>
<evidence type="ECO:0000256" key="13">
    <source>
        <dbReference type="ARBA" id="ARBA00023242"/>
    </source>
</evidence>
<evidence type="ECO:0000256" key="3">
    <source>
        <dbReference type="ARBA" id="ARBA00004629"/>
    </source>
</evidence>
<dbReference type="Pfam" id="PF08649">
    <property type="entry name" value="DASH_Dad1"/>
    <property type="match status" value="1"/>
</dbReference>
<dbReference type="GO" id="GO:0051301">
    <property type="term" value="P:cell division"/>
    <property type="evidence" value="ECO:0007669"/>
    <property type="project" value="UniProtKB-KW"/>
</dbReference>
<keyword evidence="11" id="KW-0995">Kinetochore</keyword>
<keyword evidence="14" id="KW-0131">Cell cycle</keyword>
<evidence type="ECO:0000256" key="15">
    <source>
        <dbReference type="ARBA" id="ARBA00023328"/>
    </source>
</evidence>
<evidence type="ECO:0000256" key="2">
    <source>
        <dbReference type="ARBA" id="ARBA00004186"/>
    </source>
</evidence>
<gene>
    <name evidence="18" type="ORF">BQ2448_1231</name>
</gene>
<keyword evidence="9" id="KW-0493">Microtubule</keyword>
<evidence type="ECO:0000313" key="18">
    <source>
        <dbReference type="EMBL" id="SCV69837.1"/>
    </source>
</evidence>
<keyword evidence="19" id="KW-1185">Reference proteome</keyword>
<dbReference type="STRING" id="269621.A0A238F9L6"/>
<evidence type="ECO:0000256" key="10">
    <source>
        <dbReference type="ARBA" id="ARBA00022776"/>
    </source>
</evidence>
<dbReference type="Proteomes" id="UP000198372">
    <property type="component" value="Unassembled WGS sequence"/>
</dbReference>
<evidence type="ECO:0000256" key="7">
    <source>
        <dbReference type="ARBA" id="ARBA00022490"/>
    </source>
</evidence>
<evidence type="ECO:0000256" key="16">
    <source>
        <dbReference type="ARBA" id="ARBA00030566"/>
    </source>
</evidence>
<evidence type="ECO:0000256" key="6">
    <source>
        <dbReference type="ARBA" id="ARBA00022454"/>
    </source>
</evidence>
<feature type="region of interest" description="Disordered" evidence="17">
    <location>
        <begin position="96"/>
        <end position="117"/>
    </location>
</feature>
<reference evidence="19" key="1">
    <citation type="submission" date="2016-09" db="EMBL/GenBank/DDBJ databases">
        <authorList>
            <person name="Jeantristanb JTB J.-T."/>
            <person name="Ricardo R."/>
        </authorList>
    </citation>
    <scope>NUCLEOTIDE SEQUENCE [LARGE SCALE GENOMIC DNA]</scope>
</reference>
<accession>A0A238F9L6</accession>
<keyword evidence="10" id="KW-0498">Mitosis</keyword>
<keyword evidence="12" id="KW-0206">Cytoskeleton</keyword>
<organism evidence="18 19">
    <name type="scientific">Microbotryum intermedium</name>
    <dbReference type="NCBI Taxonomy" id="269621"/>
    <lineage>
        <taxon>Eukaryota</taxon>
        <taxon>Fungi</taxon>
        <taxon>Dikarya</taxon>
        <taxon>Basidiomycota</taxon>
        <taxon>Pucciniomycotina</taxon>
        <taxon>Microbotryomycetes</taxon>
        <taxon>Microbotryales</taxon>
        <taxon>Microbotryaceae</taxon>
        <taxon>Microbotryum</taxon>
    </lineage>
</organism>
<dbReference type="EMBL" id="FMSP01000005">
    <property type="protein sequence ID" value="SCV69837.1"/>
    <property type="molecule type" value="Genomic_DNA"/>
</dbReference>
<evidence type="ECO:0000256" key="5">
    <source>
        <dbReference type="ARBA" id="ARBA00020261"/>
    </source>
</evidence>
<name>A0A238F9L6_9BASI</name>
<evidence type="ECO:0000256" key="17">
    <source>
        <dbReference type="SAM" id="MobiDB-lite"/>
    </source>
</evidence>
<evidence type="ECO:0000256" key="8">
    <source>
        <dbReference type="ARBA" id="ARBA00022618"/>
    </source>
</evidence>
<evidence type="ECO:0000256" key="9">
    <source>
        <dbReference type="ARBA" id="ARBA00022701"/>
    </source>
</evidence>
<dbReference type="PANTHER" id="PTHR28025:SF1">
    <property type="entry name" value="DASH COMPLEX SUBUNIT DAD1"/>
    <property type="match status" value="1"/>
</dbReference>
<comment type="similarity">
    <text evidence="4">Belongs to the DASH complex DAD1 family.</text>
</comment>
<evidence type="ECO:0000256" key="1">
    <source>
        <dbReference type="ARBA" id="ARBA00004123"/>
    </source>
</evidence>
<keyword evidence="7" id="KW-0963">Cytoplasm</keyword>
<dbReference type="GO" id="GO:0044732">
    <property type="term" value="C:mitotic spindle pole body"/>
    <property type="evidence" value="ECO:0007669"/>
    <property type="project" value="TreeGrafter"/>
</dbReference>
<proteinExistence type="inferred from homology"/>
<dbReference type="GO" id="GO:0042729">
    <property type="term" value="C:DASH complex"/>
    <property type="evidence" value="ECO:0007669"/>
    <property type="project" value="InterPro"/>
</dbReference>
<sequence>MTETSPHFERERSRLVAEIAEATKCVTSVNALNRNIENVISVGSGFEPVHALWTQFQTVMLNGSVANAETTREERPILAPHFPSGVDQQAILPHGLAPGQGETALLQSTHVPPPTET</sequence>
<keyword evidence="15" id="KW-0137">Centromere</keyword>
<dbReference type="AlphaFoldDB" id="A0A238F9L6"/>
<protein>
    <recommendedName>
        <fullName evidence="5">DASH complex subunit DAD1</fullName>
    </recommendedName>
    <alternativeName>
        <fullName evidence="16">Outer kinetochore protein DAD1</fullName>
    </alternativeName>
</protein>
<dbReference type="GO" id="GO:0072686">
    <property type="term" value="C:mitotic spindle"/>
    <property type="evidence" value="ECO:0007669"/>
    <property type="project" value="InterPro"/>
</dbReference>
<evidence type="ECO:0000313" key="19">
    <source>
        <dbReference type="Proteomes" id="UP000198372"/>
    </source>
</evidence>
<dbReference type="InterPro" id="IPR013958">
    <property type="entry name" value="DASH_Dad1"/>
</dbReference>
<dbReference type="GO" id="GO:0005876">
    <property type="term" value="C:spindle microtubule"/>
    <property type="evidence" value="ECO:0007669"/>
    <property type="project" value="TreeGrafter"/>
</dbReference>
<evidence type="ECO:0000256" key="4">
    <source>
        <dbReference type="ARBA" id="ARBA00010146"/>
    </source>
</evidence>
<keyword evidence="8" id="KW-0132">Cell division</keyword>
<evidence type="ECO:0000256" key="14">
    <source>
        <dbReference type="ARBA" id="ARBA00023306"/>
    </source>
</evidence>
<evidence type="ECO:0000256" key="12">
    <source>
        <dbReference type="ARBA" id="ARBA00023212"/>
    </source>
</evidence>
<dbReference type="GO" id="GO:0051010">
    <property type="term" value="F:microtubule plus-end binding"/>
    <property type="evidence" value="ECO:0007669"/>
    <property type="project" value="TreeGrafter"/>
</dbReference>
<dbReference type="OrthoDB" id="5566853at2759"/>